<dbReference type="Pfam" id="PF16876">
    <property type="entry name" value="Lipin_mid"/>
    <property type="match status" value="1"/>
</dbReference>
<feature type="region of interest" description="Disordered" evidence="5">
    <location>
        <begin position="799"/>
        <end position="826"/>
    </location>
</feature>
<evidence type="ECO:0000256" key="3">
    <source>
        <dbReference type="ARBA" id="ARBA00012638"/>
    </source>
</evidence>
<dbReference type="EC" id="3.1.3.4" evidence="3"/>
<dbReference type="SMART" id="SM00775">
    <property type="entry name" value="LNS2"/>
    <property type="match status" value="1"/>
</dbReference>
<feature type="compositionally biased region" description="Basic and acidic residues" evidence="5">
    <location>
        <begin position="422"/>
        <end position="431"/>
    </location>
</feature>
<protein>
    <recommendedName>
        <fullName evidence="3">phosphatidate phosphatase</fullName>
        <ecNumber evidence="3">3.1.3.4</ecNumber>
    </recommendedName>
</protein>
<evidence type="ECO:0000256" key="1">
    <source>
        <dbReference type="ARBA" id="ARBA00001946"/>
    </source>
</evidence>
<feature type="compositionally biased region" description="Basic and acidic residues" evidence="5">
    <location>
        <begin position="611"/>
        <end position="631"/>
    </location>
</feature>
<feature type="region of interest" description="Disordered" evidence="5">
    <location>
        <begin position="1432"/>
        <end position="1506"/>
    </location>
</feature>
<dbReference type="PANTHER" id="PTHR12181:SF12">
    <property type="entry name" value="PHOSPHATIDATE PHOSPHATASE"/>
    <property type="match status" value="1"/>
</dbReference>
<feature type="compositionally biased region" description="Polar residues" evidence="5">
    <location>
        <begin position="679"/>
        <end position="692"/>
    </location>
</feature>
<name>A0AAW1TA27_9CHLO</name>
<dbReference type="PANTHER" id="PTHR12181">
    <property type="entry name" value="LIPIN"/>
    <property type="match status" value="1"/>
</dbReference>
<comment type="cofactor">
    <cofactor evidence="1">
        <name>Mg(2+)</name>
        <dbReference type="ChEBI" id="CHEBI:18420"/>
    </cofactor>
</comment>
<evidence type="ECO:0000256" key="4">
    <source>
        <dbReference type="ARBA" id="ARBA00022801"/>
    </source>
</evidence>
<dbReference type="InterPro" id="IPR031703">
    <property type="entry name" value="Lipin_mid"/>
</dbReference>
<feature type="region of interest" description="Disordered" evidence="5">
    <location>
        <begin position="168"/>
        <end position="220"/>
    </location>
</feature>
<feature type="compositionally biased region" description="Polar residues" evidence="5">
    <location>
        <begin position="355"/>
        <end position="365"/>
    </location>
</feature>
<evidence type="ECO:0000256" key="2">
    <source>
        <dbReference type="ARBA" id="ARBA00005476"/>
    </source>
</evidence>
<feature type="compositionally biased region" description="Basic and acidic residues" evidence="5">
    <location>
        <begin position="1438"/>
        <end position="1453"/>
    </location>
</feature>
<feature type="region of interest" description="Disordered" evidence="5">
    <location>
        <begin position="342"/>
        <end position="537"/>
    </location>
</feature>
<keyword evidence="4" id="KW-0378">Hydrolase</keyword>
<accession>A0AAW1TA27</accession>
<keyword evidence="8" id="KW-1185">Reference proteome</keyword>
<sequence length="1506" mass="158338">MASRAANAIKTSTVSSVMAVGNTLVNISPHLTGAIDIVVVRQPDGSLKSSPFYVRFGKYTGMRLADRQVKIAVNDEAVELSMHLGRTGEAYFVMLDDAGSDAERDELLRGQMSPVSGCSSGDDLMGYPEPVGLPQRHSTPNIHLDALADEGGDSNYKQHMEHTLSCPADLDKLGSVPEAPEEGLESPMSEAPPMSPRGSDSASPAAAWDVPATKARSAPCSPRLLTSGVFPASPEVPSLALVSSAVGRSQPPYSLERDPDRPDTIQCPASMHGVSDGRDQHQYAQCMPGASGKRTQSHSAFHGVSDGKGEGFGRSGSGSLPSLSPSAVSSLTASLAALAGIRSREDRAEEGRSGSPPNRRQTQPRGSRRHSYDGTAASRLRQPGANAAEPGPQGQPRKPLTSQQDGQAVPSCGVSGFFIRTPLDDHARQGDLGRASADGCGTAGSSRRQAAGPSRQDEADVSSSEQQVSSADRNSVDGSRPGAQPSLDIDQLPLQSSPTSAGDRSSLPDDRRPVPTHPWSLANPRHLSTPLATQPPPAVITSQEAAAPVGAGNQAPADIHDTAIPASAEAASPSTSVEAGKDHNKEALESLQDDSVMQDDAAQFAIHRHQVDLEKREGSDVLRQKSEHSAEGPDCPAEVAPSAAVQALHNARKTPTSGSLQDDSSKLAFSNGLEHGGLQPSSAASPSTDLTSGQGGAVQAELSEARVTEGQQRSESGFSLSSKAQHDLLAGGPTSLMHTPEHANVSRPLSMPKPRSQNLPPRANSAQKGSATPGFPAEGFPSAAGSPTLSIAVHSHARTSPSLPFDSLSRAANSSPAAADSNQHCLSQTTAASVPASTGASPAVAPDSLIFAAHSSSSQAGAARSAGIPIRAGVATAHSEPLPTDLQQAPTPTWLQQDEGGAFPLLTQSGSQSQAAHDSCRSSTKGPSQDLGISHSLPILGRSASDLLGMSPDPGGTMRSSLPNAAPPKVPAGSEPNLQEPPAMELSLCASKMRPGLLPADAWEAFAAGKVSPERFQSSAGDIMGSEELMIRVGLRLLSFRDAAPMLVGRLVFKLSDAQLEKLVPEGVEAVQLQLPKLPTPATTAQGRPQNKAPSKRNSWRLWFNAWRATSPPVRPQTAAGPPLKSADKASSEPLGSSISSQPSGDGGVGLGKPVDMAAEEAMEVVKLAKVGRRRAFVPTPAQLSQLPLHKGQNTIEFGFAGQRLRAFVYMMAWNARLVISDVDGTITRSDLLGHMLPRMGWDWSHLGIANLFSNISDNGYDMLFLSSRAIAQASATRDYLHTLKQDGSLLPQGPVIISPDGLFPSLYRELVLRRPHEFKIRALEDIRALFPNDWNPFFAGFGNRDTDEISYLTVGVPPSKIFIINPKGELRKASSTVTTSTWGTLIGVNGLVHEMFPPIAPQEQAEQGVSQREEYNDFTFWHVQPPIIIDSDEDLDPLDHAQKPDHSGRGGDGDTDEWADAGSEEAGDGLEASEQPDGYDSTDESGGDTPVRNDLMMTLGSPFPL</sequence>
<feature type="compositionally biased region" description="Polar residues" evidence="5">
    <location>
        <begin position="653"/>
        <end position="662"/>
    </location>
</feature>
<feature type="compositionally biased region" description="Basic and acidic residues" evidence="5">
    <location>
        <begin position="342"/>
        <end position="352"/>
    </location>
</feature>
<feature type="compositionally biased region" description="Polar residues" evidence="5">
    <location>
        <begin position="906"/>
        <end position="927"/>
    </location>
</feature>
<comment type="similarity">
    <text evidence="2">Belongs to the lipin family.</text>
</comment>
<feature type="region of interest" description="Disordered" evidence="5">
    <location>
        <begin position="611"/>
        <end position="783"/>
    </location>
</feature>
<organism evidence="7 8">
    <name type="scientific">Apatococcus fuscideae</name>
    <dbReference type="NCBI Taxonomy" id="2026836"/>
    <lineage>
        <taxon>Eukaryota</taxon>
        <taxon>Viridiplantae</taxon>
        <taxon>Chlorophyta</taxon>
        <taxon>core chlorophytes</taxon>
        <taxon>Trebouxiophyceae</taxon>
        <taxon>Chlorellales</taxon>
        <taxon>Chlorellaceae</taxon>
        <taxon>Apatococcus</taxon>
    </lineage>
</organism>
<feature type="compositionally biased region" description="Low complexity" evidence="5">
    <location>
        <begin position="317"/>
        <end position="326"/>
    </location>
</feature>
<feature type="region of interest" description="Disordered" evidence="5">
    <location>
        <begin position="1112"/>
        <end position="1153"/>
    </location>
</feature>
<dbReference type="GO" id="GO:0008195">
    <property type="term" value="F:phosphatidate phosphatase activity"/>
    <property type="evidence" value="ECO:0007669"/>
    <property type="project" value="UniProtKB-EC"/>
</dbReference>
<feature type="compositionally biased region" description="Low complexity" evidence="5">
    <location>
        <begin position="807"/>
        <end position="821"/>
    </location>
</feature>
<reference evidence="7 8" key="1">
    <citation type="journal article" date="2024" name="Nat. Commun.">
        <title>Phylogenomics reveals the evolutionary origins of lichenization in chlorophyte algae.</title>
        <authorList>
            <person name="Puginier C."/>
            <person name="Libourel C."/>
            <person name="Otte J."/>
            <person name="Skaloud P."/>
            <person name="Haon M."/>
            <person name="Grisel S."/>
            <person name="Petersen M."/>
            <person name="Berrin J.G."/>
            <person name="Delaux P.M."/>
            <person name="Dal Grande F."/>
            <person name="Keller J."/>
        </authorList>
    </citation>
    <scope>NUCLEOTIDE SEQUENCE [LARGE SCALE GENOMIC DNA]</scope>
    <source>
        <strain evidence="7 8">SAG 2523</strain>
    </source>
</reference>
<feature type="compositionally biased region" description="Low complexity" evidence="5">
    <location>
        <begin position="565"/>
        <end position="578"/>
    </location>
</feature>
<dbReference type="InterPro" id="IPR007651">
    <property type="entry name" value="Lipin_N"/>
</dbReference>
<feature type="region of interest" description="Disordered" evidence="5">
    <location>
        <begin position="565"/>
        <end position="586"/>
    </location>
</feature>
<proteinExistence type="inferred from homology"/>
<dbReference type="Proteomes" id="UP001485043">
    <property type="component" value="Unassembled WGS sequence"/>
</dbReference>
<feature type="compositionally biased region" description="Polar residues" evidence="5">
    <location>
        <begin position="461"/>
        <end position="477"/>
    </location>
</feature>
<feature type="compositionally biased region" description="Acidic residues" evidence="5">
    <location>
        <begin position="1454"/>
        <end position="1469"/>
    </location>
</feature>
<dbReference type="InterPro" id="IPR013209">
    <property type="entry name" value="LNS2"/>
</dbReference>
<dbReference type="EMBL" id="JALJOV010000233">
    <property type="protein sequence ID" value="KAK9865610.1"/>
    <property type="molecule type" value="Genomic_DNA"/>
</dbReference>
<feature type="compositionally biased region" description="Polar residues" evidence="5">
    <location>
        <begin position="1134"/>
        <end position="1144"/>
    </location>
</feature>
<feature type="region of interest" description="Disordered" evidence="5">
    <location>
        <begin position="903"/>
        <end position="976"/>
    </location>
</feature>
<dbReference type="InterPro" id="IPR031315">
    <property type="entry name" value="LNS2/PITP"/>
</dbReference>
<feature type="compositionally biased region" description="Polar residues" evidence="5">
    <location>
        <begin position="493"/>
        <end position="503"/>
    </location>
</feature>
<dbReference type="InterPro" id="IPR036412">
    <property type="entry name" value="HAD-like_sf"/>
</dbReference>
<gene>
    <name evidence="7" type="ORF">WJX84_008649</name>
</gene>
<feature type="domain" description="LNS2/PITP" evidence="6">
    <location>
        <begin position="1218"/>
        <end position="1374"/>
    </location>
</feature>
<dbReference type="SUPFAM" id="SSF56784">
    <property type="entry name" value="HAD-like"/>
    <property type="match status" value="1"/>
</dbReference>
<evidence type="ECO:0000313" key="7">
    <source>
        <dbReference type="EMBL" id="KAK9865610.1"/>
    </source>
</evidence>
<evidence type="ECO:0000313" key="8">
    <source>
        <dbReference type="Proteomes" id="UP001485043"/>
    </source>
</evidence>
<dbReference type="InterPro" id="IPR026058">
    <property type="entry name" value="LIPIN"/>
</dbReference>
<feature type="compositionally biased region" description="Polar residues" evidence="5">
    <location>
        <begin position="709"/>
        <end position="723"/>
    </location>
</feature>
<feature type="compositionally biased region" description="Polar residues" evidence="5">
    <location>
        <begin position="755"/>
        <end position="770"/>
    </location>
</feature>
<dbReference type="Pfam" id="PF04571">
    <property type="entry name" value="Lipin_N"/>
    <property type="match status" value="1"/>
</dbReference>
<evidence type="ECO:0000256" key="5">
    <source>
        <dbReference type="SAM" id="MobiDB-lite"/>
    </source>
</evidence>
<evidence type="ECO:0000259" key="6">
    <source>
        <dbReference type="SMART" id="SM00775"/>
    </source>
</evidence>
<dbReference type="Pfam" id="PF08235">
    <property type="entry name" value="LNS2"/>
    <property type="match status" value="1"/>
</dbReference>
<comment type="caution">
    <text evidence="7">The sequence shown here is derived from an EMBL/GenBank/DDBJ whole genome shotgun (WGS) entry which is preliminary data.</text>
</comment>
<feature type="region of interest" description="Disordered" evidence="5">
    <location>
        <begin position="243"/>
        <end position="326"/>
    </location>
</feature>